<reference evidence="1 2" key="1">
    <citation type="submission" date="2020-04" db="EMBL/GenBank/DDBJ databases">
        <title>Genome sequencing of novel species.</title>
        <authorList>
            <person name="Heo J."/>
            <person name="Kim S.-J."/>
            <person name="Kim J.-S."/>
            <person name="Hong S.-B."/>
            <person name="Kwon S.-W."/>
        </authorList>
    </citation>
    <scope>NUCLEOTIDE SEQUENCE [LARGE SCALE GENOMIC DNA]</scope>
    <source>
        <strain evidence="1 2">AF9R3</strain>
    </source>
</reference>
<evidence type="ECO:0000313" key="1">
    <source>
        <dbReference type="EMBL" id="QJD89757.1"/>
    </source>
</evidence>
<evidence type="ECO:0000313" key="2">
    <source>
        <dbReference type="Proteomes" id="UP000503117"/>
    </source>
</evidence>
<dbReference type="RefSeq" id="WP_169111524.1">
    <property type="nucleotide sequence ID" value="NZ_CP051684.1"/>
</dbReference>
<gene>
    <name evidence="1" type="ORF">HH213_06350</name>
</gene>
<dbReference type="EMBL" id="CP051684">
    <property type="protein sequence ID" value="QJD89757.1"/>
    <property type="molecule type" value="Genomic_DNA"/>
</dbReference>
<organism evidence="1 2">
    <name type="scientific">Duganella dendranthematis</name>
    <dbReference type="NCBI Taxonomy" id="2728021"/>
    <lineage>
        <taxon>Bacteria</taxon>
        <taxon>Pseudomonadati</taxon>
        <taxon>Pseudomonadota</taxon>
        <taxon>Betaproteobacteria</taxon>
        <taxon>Burkholderiales</taxon>
        <taxon>Oxalobacteraceae</taxon>
        <taxon>Telluria group</taxon>
        <taxon>Duganella</taxon>
    </lineage>
</organism>
<protein>
    <submittedName>
        <fullName evidence="1">Uncharacterized protein</fullName>
    </submittedName>
</protein>
<name>A0ABX6M750_9BURK</name>
<dbReference type="Proteomes" id="UP000503117">
    <property type="component" value="Chromosome"/>
</dbReference>
<accession>A0ABX6M750</accession>
<proteinExistence type="predicted"/>
<sequence length="67" mass="7235">MKSGDFVRVISLKTVAMGSFIRSAMPTSYRPMQISHTSMWGKTDAPFHGSGGGRTLITRVEVTVSSS</sequence>
<keyword evidence="2" id="KW-1185">Reference proteome</keyword>